<reference evidence="1 2" key="1">
    <citation type="submission" date="2019-05" db="EMBL/GenBank/DDBJ databases">
        <authorList>
            <person name="Qu J.-H."/>
        </authorList>
    </citation>
    <scope>NUCLEOTIDE SEQUENCE [LARGE SCALE GENOMIC DNA]</scope>
    <source>
        <strain evidence="1 2">T17</strain>
    </source>
</reference>
<proteinExistence type="predicted"/>
<dbReference type="RefSeq" id="WP_138364295.1">
    <property type="nucleotide sequence ID" value="NZ_VCEJ01000002.1"/>
</dbReference>
<name>A0A5R9L3V4_9BACT</name>
<dbReference type="AlphaFoldDB" id="A0A5R9L3V4"/>
<dbReference type="OrthoDB" id="9793216at2"/>
<evidence type="ECO:0000313" key="2">
    <source>
        <dbReference type="Proteomes" id="UP000306402"/>
    </source>
</evidence>
<evidence type="ECO:0000313" key="1">
    <source>
        <dbReference type="EMBL" id="TLV03088.1"/>
    </source>
</evidence>
<comment type="caution">
    <text evidence="1">The sequence shown here is derived from an EMBL/GenBank/DDBJ whole genome shotgun (WGS) entry which is preliminary data.</text>
</comment>
<dbReference type="Proteomes" id="UP000306402">
    <property type="component" value="Unassembled WGS sequence"/>
</dbReference>
<keyword evidence="2" id="KW-1185">Reference proteome</keyword>
<organism evidence="1 2">
    <name type="scientific">Dyadobacter luticola</name>
    <dbReference type="NCBI Taxonomy" id="1979387"/>
    <lineage>
        <taxon>Bacteria</taxon>
        <taxon>Pseudomonadati</taxon>
        <taxon>Bacteroidota</taxon>
        <taxon>Cytophagia</taxon>
        <taxon>Cytophagales</taxon>
        <taxon>Spirosomataceae</taxon>
        <taxon>Dyadobacter</taxon>
    </lineage>
</organism>
<protein>
    <submittedName>
        <fullName evidence="1">Uncharacterized protein</fullName>
    </submittedName>
</protein>
<accession>A0A5R9L3V4</accession>
<gene>
    <name evidence="1" type="ORF">FEN17_05605</name>
</gene>
<sequence length="63" mass="7282">MNTDQIIDFWKAYNQYLIEIVRQIPAKLPVLFGTSQDGQKYALKLYSDDADSAEQYLTPIIAR</sequence>
<dbReference type="EMBL" id="VCEJ01000002">
    <property type="protein sequence ID" value="TLV03088.1"/>
    <property type="molecule type" value="Genomic_DNA"/>
</dbReference>